<evidence type="ECO:0000313" key="2">
    <source>
        <dbReference type="Proteomes" id="UP000289946"/>
    </source>
</evidence>
<sequence>MQYLIFKAADLLRVVQHSLAAPKQSEQLDHYEAEPPYRAITKPVEAPSVLLVHDQGVYLMSNGWPRDIAKGETSYVAYAEGCNPDRDRDWWETSRQLVGGDDFGECLPWAAEIAQQISEGATEITISISGDSIALVERS</sequence>
<organism evidence="1 2">
    <name type="scientific">Bradyrhizobium zhanjiangense</name>
    <dbReference type="NCBI Taxonomy" id="1325107"/>
    <lineage>
        <taxon>Bacteria</taxon>
        <taxon>Pseudomonadati</taxon>
        <taxon>Pseudomonadota</taxon>
        <taxon>Alphaproteobacteria</taxon>
        <taxon>Hyphomicrobiales</taxon>
        <taxon>Nitrobacteraceae</taxon>
        <taxon>Bradyrhizobium</taxon>
    </lineage>
</organism>
<reference evidence="1 2" key="1">
    <citation type="submission" date="2018-10" db="EMBL/GenBank/DDBJ databases">
        <title>Bradyrhizobium sp. nov., isolated from effective nodules of peanut in China.</title>
        <authorList>
            <person name="Li Y."/>
        </authorList>
    </citation>
    <scope>NUCLEOTIDE SEQUENCE [LARGE SCALE GENOMIC DNA]</scope>
    <source>
        <strain evidence="1 2">CCBAU 51781</strain>
    </source>
</reference>
<evidence type="ECO:0000313" key="1">
    <source>
        <dbReference type="EMBL" id="RXG91627.1"/>
    </source>
</evidence>
<dbReference type="Proteomes" id="UP000289946">
    <property type="component" value="Unassembled WGS sequence"/>
</dbReference>
<protein>
    <submittedName>
        <fullName evidence="1">DUF3085 domain-containing protein</fullName>
    </submittedName>
</protein>
<dbReference type="Pfam" id="PF11284">
    <property type="entry name" value="DUF3085"/>
    <property type="match status" value="1"/>
</dbReference>
<comment type="caution">
    <text evidence="1">The sequence shown here is derived from an EMBL/GenBank/DDBJ whole genome shotgun (WGS) entry which is preliminary data.</text>
</comment>
<gene>
    <name evidence="1" type="ORF">EAS62_24415</name>
</gene>
<dbReference type="RefSeq" id="WP_128941098.1">
    <property type="nucleotide sequence ID" value="NZ_RDRA01000014.1"/>
</dbReference>
<accession>A0ABY0DFW2</accession>
<dbReference type="EMBL" id="RDRA01000014">
    <property type="protein sequence ID" value="RXG91627.1"/>
    <property type="molecule type" value="Genomic_DNA"/>
</dbReference>
<name>A0ABY0DFW2_9BRAD</name>
<keyword evidence="2" id="KW-1185">Reference proteome</keyword>
<dbReference type="InterPro" id="IPR021436">
    <property type="entry name" value="DUF3085"/>
</dbReference>
<proteinExistence type="predicted"/>